<evidence type="ECO:0000256" key="1">
    <source>
        <dbReference type="SAM" id="Phobius"/>
    </source>
</evidence>
<evidence type="ECO:0000313" key="2">
    <source>
        <dbReference type="EMBL" id="CAE1311979.1"/>
    </source>
</evidence>
<keyword evidence="1" id="KW-1133">Transmembrane helix</keyword>
<sequence length="538" mass="60977">MLNDLTRKPFPYLGLGLLFFLRVPSLNNHSFTRRLLQSFILPQSTFLNQPLLHTAPFILPQVLLLFFSLLFFPPLINHFFTAPSSVFYFPHGTFLNQPLLHTAPSSVFYSSSGQPLLFTVYSLVFYSFSVHLPKLTTPFLVAFLSIFLPQGTFLNQPLLHTAPSSVFYSSSGLLFFLRVPSLINHSFTRRLLQSFILPQSTFLNQPLLHTAPSSVFYSSSDLLFFLMAPSLINHSFTRRLLQSFIFPQPSLNNSPSHGTFFSLLFFLMAPSLINHSFTRRLLQSFILPQGTFLNQPRFHTALSLVFYSFSGIFLPLGTFLNQPLLPTALSSFFYSFSGYQLSQPLLFTVAPSLINSTFTRRLLQSFFFLRVPSLISHSFTWRLLQSFILLQGTFRSQPLLFMASSSLTTLSHGAFFSFFYFSSGQLLVNHSFSWRIPQSFILPQGTFLNQPLLQTAPSSVFYSSSGIFSVILPVSTRLVYSNSLSPWLLLLQSFCLMALSTSPSYSAFSPLSFSRYFLSQPLFLTVPSSLFFLSHGSF</sequence>
<feature type="transmembrane region" description="Helical" evidence="1">
    <location>
        <begin position="399"/>
        <end position="421"/>
    </location>
</feature>
<dbReference type="AlphaFoldDB" id="A0A812DZ66"/>
<keyword evidence="3" id="KW-1185">Reference proteome</keyword>
<protein>
    <submittedName>
        <fullName evidence="2">Uncharacterized protein</fullName>
    </submittedName>
</protein>
<feature type="transmembrane region" description="Helical" evidence="1">
    <location>
        <begin position="107"/>
        <end position="128"/>
    </location>
</feature>
<dbReference type="EMBL" id="CAHIKZ030004539">
    <property type="protein sequence ID" value="CAE1311979.1"/>
    <property type="molecule type" value="Genomic_DNA"/>
</dbReference>
<accession>A0A812DZ66</accession>
<reference evidence="2" key="1">
    <citation type="submission" date="2021-01" db="EMBL/GenBank/DDBJ databases">
        <authorList>
            <person name="Li R."/>
            <person name="Bekaert M."/>
        </authorList>
    </citation>
    <scope>NUCLEOTIDE SEQUENCE</scope>
    <source>
        <strain evidence="2">Farmed</strain>
    </source>
</reference>
<comment type="caution">
    <text evidence="2">The sequence shown here is derived from an EMBL/GenBank/DDBJ whole genome shotgun (WGS) entry which is preliminary data.</text>
</comment>
<evidence type="ECO:0000313" key="3">
    <source>
        <dbReference type="Proteomes" id="UP000597762"/>
    </source>
</evidence>
<keyword evidence="1" id="KW-0812">Transmembrane</keyword>
<keyword evidence="1" id="KW-0472">Membrane</keyword>
<feature type="transmembrane region" description="Helical" evidence="1">
    <location>
        <begin position="135"/>
        <end position="154"/>
    </location>
</feature>
<feature type="transmembrane region" description="Helical" evidence="1">
    <location>
        <begin position="332"/>
        <end position="354"/>
    </location>
</feature>
<feature type="transmembrane region" description="Helical" evidence="1">
    <location>
        <begin position="256"/>
        <end position="277"/>
    </location>
</feature>
<organism evidence="2 3">
    <name type="scientific">Acanthosepion pharaonis</name>
    <name type="common">Pharaoh cuttlefish</name>
    <name type="synonym">Sepia pharaonis</name>
    <dbReference type="NCBI Taxonomy" id="158019"/>
    <lineage>
        <taxon>Eukaryota</taxon>
        <taxon>Metazoa</taxon>
        <taxon>Spiralia</taxon>
        <taxon>Lophotrochozoa</taxon>
        <taxon>Mollusca</taxon>
        <taxon>Cephalopoda</taxon>
        <taxon>Coleoidea</taxon>
        <taxon>Decapodiformes</taxon>
        <taxon>Sepiida</taxon>
        <taxon>Sepiina</taxon>
        <taxon>Sepiidae</taxon>
        <taxon>Acanthosepion</taxon>
    </lineage>
</organism>
<feature type="transmembrane region" description="Helical" evidence="1">
    <location>
        <begin position="298"/>
        <end position="320"/>
    </location>
</feature>
<dbReference type="Proteomes" id="UP000597762">
    <property type="component" value="Unassembled WGS sequence"/>
</dbReference>
<proteinExistence type="predicted"/>
<gene>
    <name evidence="2" type="ORF">SPHA_63292</name>
</gene>
<name>A0A812DZ66_ACAPH</name>